<reference evidence="3" key="1">
    <citation type="journal article" date="2012" name="G3 (Bethesda)">
        <title>Pichia sorbitophila, an interspecies yeast hybrid reveals early steps of genome resolution following polyploidization.</title>
        <authorList>
            <person name="Leh Louis V."/>
            <person name="Despons L."/>
            <person name="Friedrich A."/>
            <person name="Martin T."/>
            <person name="Durrens P."/>
            <person name="Casaregola S."/>
            <person name="Neuveglise C."/>
            <person name="Fairhead C."/>
            <person name="Marck C."/>
            <person name="Cruz J.A."/>
            <person name="Straub M.L."/>
            <person name="Kugler V."/>
            <person name="Sacerdot C."/>
            <person name="Uzunov Z."/>
            <person name="Thierry A."/>
            <person name="Weiss S."/>
            <person name="Bleykasten C."/>
            <person name="De Montigny J."/>
            <person name="Jacques N."/>
            <person name="Jung P."/>
            <person name="Lemaire M."/>
            <person name="Mallet S."/>
            <person name="Morel G."/>
            <person name="Richard G.F."/>
            <person name="Sarkar A."/>
            <person name="Savel G."/>
            <person name="Schacherer J."/>
            <person name="Seret M.L."/>
            <person name="Talla E."/>
            <person name="Samson G."/>
            <person name="Jubin C."/>
            <person name="Poulain J."/>
            <person name="Vacherie B."/>
            <person name="Barbe V."/>
            <person name="Pelletier E."/>
            <person name="Sherman D.J."/>
            <person name="Westhof E."/>
            <person name="Weissenbach J."/>
            <person name="Baret P.V."/>
            <person name="Wincker P."/>
            <person name="Gaillardin C."/>
            <person name="Dujon B."/>
            <person name="Souciet J.L."/>
        </authorList>
    </citation>
    <scope>NUCLEOTIDE SEQUENCE [LARGE SCALE GENOMIC DNA]</scope>
    <source>
        <strain evidence="3">CBS 270.75 / DBVPG 7215 / KCTC 17166 / NRRL Y-17582</strain>
    </source>
</reference>
<dbReference type="GeneID" id="11468880"/>
<dbReference type="HOGENOM" id="CLU_1337513_0_0_1"/>
<dbReference type="InParanoid" id="G8JV24"/>
<evidence type="ECO:0000256" key="1">
    <source>
        <dbReference type="SAM" id="SignalP"/>
    </source>
</evidence>
<keyword evidence="3" id="KW-1185">Reference proteome</keyword>
<evidence type="ECO:0000313" key="3">
    <source>
        <dbReference type="Proteomes" id="UP000006790"/>
    </source>
</evidence>
<dbReference type="KEGG" id="erc:Ecym_6109"/>
<sequence length="205" mass="21512">MPSSEGWLLGCGWRLLLLLRRPWTAAGLGGRLPPTPPNSADQRDTMDAKSISKIDSVVRGPLSKCGSQAVKLALAQGGQVHHVGVVGGFAQAALAGAGLEGAALGQRHGGGRWAVGKRHWGARARARGRGRGHLLLFSVLIGKEKRCLPGADVRMVTAHHAGARVFVSVVGCELVQNTHHCCVGSSFGALCVCWRPSFCISLGFL</sequence>
<keyword evidence="1" id="KW-0732">Signal</keyword>
<dbReference type="AlphaFoldDB" id="G8JV24"/>
<gene>
    <name evidence="2" type="ordered locus">Ecym_6109</name>
</gene>
<organism evidence="2 3">
    <name type="scientific">Eremothecium cymbalariae (strain CBS 270.75 / DBVPG 7215 / KCTC 17166 / NRRL Y-17582)</name>
    <name type="common">Yeast</name>
    <dbReference type="NCBI Taxonomy" id="931890"/>
    <lineage>
        <taxon>Eukaryota</taxon>
        <taxon>Fungi</taxon>
        <taxon>Dikarya</taxon>
        <taxon>Ascomycota</taxon>
        <taxon>Saccharomycotina</taxon>
        <taxon>Saccharomycetes</taxon>
        <taxon>Saccharomycetales</taxon>
        <taxon>Saccharomycetaceae</taxon>
        <taxon>Eremothecium</taxon>
    </lineage>
</organism>
<accession>G8JV24</accession>
<dbReference type="Proteomes" id="UP000006790">
    <property type="component" value="Chromosome 6"/>
</dbReference>
<dbReference type="EMBL" id="CP002502">
    <property type="protein sequence ID" value="AET40503.1"/>
    <property type="molecule type" value="Genomic_DNA"/>
</dbReference>
<feature type="signal peptide" evidence="1">
    <location>
        <begin position="1"/>
        <end position="25"/>
    </location>
</feature>
<feature type="chain" id="PRO_5003510609" evidence="1">
    <location>
        <begin position="26"/>
        <end position="205"/>
    </location>
</feature>
<protein>
    <submittedName>
        <fullName evidence="2">Uncharacterized protein</fullName>
    </submittedName>
</protein>
<dbReference type="RefSeq" id="XP_003647320.1">
    <property type="nucleotide sequence ID" value="XM_003647272.1"/>
</dbReference>
<evidence type="ECO:0000313" key="2">
    <source>
        <dbReference type="EMBL" id="AET40503.1"/>
    </source>
</evidence>
<proteinExistence type="predicted"/>
<name>G8JV24_ERECY</name>